<feature type="domain" description="Glycoside hydrolase family 38 N-terminal" evidence="1">
    <location>
        <begin position="2"/>
        <end position="174"/>
    </location>
</feature>
<accession>A0A821G5N9</accession>
<organism evidence="2 3">
    <name type="scientific">Rotaria socialis</name>
    <dbReference type="NCBI Taxonomy" id="392032"/>
    <lineage>
        <taxon>Eukaryota</taxon>
        <taxon>Metazoa</taxon>
        <taxon>Spiralia</taxon>
        <taxon>Gnathifera</taxon>
        <taxon>Rotifera</taxon>
        <taxon>Eurotatoria</taxon>
        <taxon>Bdelloidea</taxon>
        <taxon>Philodinida</taxon>
        <taxon>Philodinidae</taxon>
        <taxon>Rotaria</taxon>
    </lineage>
</organism>
<feature type="non-terminal residue" evidence="2">
    <location>
        <position position="1"/>
    </location>
</feature>
<dbReference type="GO" id="GO:0005764">
    <property type="term" value="C:lysosome"/>
    <property type="evidence" value="ECO:0007669"/>
    <property type="project" value="TreeGrafter"/>
</dbReference>
<dbReference type="InterPro" id="IPR027291">
    <property type="entry name" value="Glyco_hydro_38_N_sf"/>
</dbReference>
<evidence type="ECO:0000313" key="2">
    <source>
        <dbReference type="EMBL" id="CAF4660197.1"/>
    </source>
</evidence>
<sequence length="182" mass="21312">MAFFWRWWNEQSDDVRETVKELVNDGRLEFISGGWCMNDEGITHYNSIIDQHSLGAEFLRDQFGECARPKIGWQIDPFGHSREVASLFAQMGFDGLFFGRVDYQDYQHRTMTKTMEMVWKGSANLNRESWLFTGVLPRVYEPPDSFCFDQFCNDQPVMDDSSLHDYNVPERVQAFINAAHDQ</sequence>
<reference evidence="2" key="1">
    <citation type="submission" date="2021-02" db="EMBL/GenBank/DDBJ databases">
        <authorList>
            <person name="Nowell W R."/>
        </authorList>
    </citation>
    <scope>NUCLEOTIDE SEQUENCE</scope>
</reference>
<dbReference type="Proteomes" id="UP000663873">
    <property type="component" value="Unassembled WGS sequence"/>
</dbReference>
<evidence type="ECO:0000313" key="3">
    <source>
        <dbReference type="Proteomes" id="UP000663873"/>
    </source>
</evidence>
<dbReference type="AlphaFoldDB" id="A0A821G5N9"/>
<dbReference type="InterPro" id="IPR000602">
    <property type="entry name" value="Glyco_hydro_38_N"/>
</dbReference>
<proteinExistence type="predicted"/>
<dbReference type="SUPFAM" id="SSF88713">
    <property type="entry name" value="Glycoside hydrolase/deacetylase"/>
    <property type="match status" value="1"/>
</dbReference>
<gene>
    <name evidence="2" type="ORF">UJA718_LOCUS34216</name>
</gene>
<protein>
    <recommendedName>
        <fullName evidence="1">Glycoside hydrolase family 38 N-terminal domain-containing protein</fullName>
    </recommendedName>
</protein>
<dbReference type="Pfam" id="PF01074">
    <property type="entry name" value="Glyco_hydro_38N"/>
    <property type="match status" value="1"/>
</dbReference>
<keyword evidence="3" id="KW-1185">Reference proteome</keyword>
<dbReference type="PANTHER" id="PTHR11607">
    <property type="entry name" value="ALPHA-MANNOSIDASE"/>
    <property type="match status" value="1"/>
</dbReference>
<dbReference type="InterPro" id="IPR050843">
    <property type="entry name" value="Glycosyl_Hydrlase_38"/>
</dbReference>
<dbReference type="InterPro" id="IPR011330">
    <property type="entry name" value="Glyco_hydro/deAcase_b/a-brl"/>
</dbReference>
<dbReference type="GO" id="GO:0004559">
    <property type="term" value="F:alpha-mannosidase activity"/>
    <property type="evidence" value="ECO:0007669"/>
    <property type="project" value="InterPro"/>
</dbReference>
<dbReference type="EMBL" id="CAJOBP010030804">
    <property type="protein sequence ID" value="CAF4660197.1"/>
    <property type="molecule type" value="Genomic_DNA"/>
</dbReference>
<name>A0A821G5N9_9BILA</name>
<dbReference type="GO" id="GO:0006013">
    <property type="term" value="P:mannose metabolic process"/>
    <property type="evidence" value="ECO:0007669"/>
    <property type="project" value="InterPro"/>
</dbReference>
<dbReference type="PANTHER" id="PTHR11607:SF3">
    <property type="entry name" value="LYSOSOMAL ALPHA-MANNOSIDASE"/>
    <property type="match status" value="1"/>
</dbReference>
<evidence type="ECO:0000259" key="1">
    <source>
        <dbReference type="Pfam" id="PF01074"/>
    </source>
</evidence>
<dbReference type="Gene3D" id="3.20.110.10">
    <property type="entry name" value="Glycoside hydrolase 38, N terminal domain"/>
    <property type="match status" value="1"/>
</dbReference>
<comment type="caution">
    <text evidence="2">The sequence shown here is derived from an EMBL/GenBank/DDBJ whole genome shotgun (WGS) entry which is preliminary data.</text>
</comment>